<dbReference type="GO" id="GO:0019843">
    <property type="term" value="F:rRNA binding"/>
    <property type="evidence" value="ECO:0007669"/>
    <property type="project" value="UniProtKB-UniRule"/>
</dbReference>
<organism evidence="8 10">
    <name type="scientific">Caproicibacterium lactatifermentans</name>
    <dbReference type="NCBI Taxonomy" id="2666138"/>
    <lineage>
        <taxon>Bacteria</taxon>
        <taxon>Bacillati</taxon>
        <taxon>Bacillota</taxon>
        <taxon>Clostridia</taxon>
        <taxon>Eubacteriales</taxon>
        <taxon>Oscillospiraceae</taxon>
        <taxon>Caproicibacterium</taxon>
    </lineage>
</organism>
<dbReference type="CDD" id="cd00593">
    <property type="entry name" value="RIBOc"/>
    <property type="match status" value="1"/>
</dbReference>
<dbReference type="KEGG" id="clf:GJQ69_06525"/>
<dbReference type="RefSeq" id="WP_174193309.1">
    <property type="nucleotide sequence ID" value="NZ_CP046051.1"/>
</dbReference>
<proteinExistence type="inferred from homology"/>
<evidence type="ECO:0000256" key="4">
    <source>
        <dbReference type="ARBA" id="ARBA00022759"/>
    </source>
</evidence>
<dbReference type="PIRSF" id="PIRSF005520">
    <property type="entry name" value="UCP005520"/>
    <property type="match status" value="1"/>
</dbReference>
<reference evidence="9" key="3">
    <citation type="journal article" date="2022" name="Int. J. Syst. Evol. Microbiol.">
        <title>Caproicibacterium lactatifermentans sp. nov., isolated from pit clay used for the production of Chinese strong aroma-type liquor.</title>
        <authorList>
            <person name="Wang H."/>
            <person name="Gu Y."/>
            <person name="Zhao D."/>
            <person name="Qiao Z."/>
            <person name="Zheng J."/>
            <person name="Gao J."/>
            <person name="Ren C."/>
            <person name="Xu Y."/>
        </authorList>
    </citation>
    <scope>NUCLEOTIDE SEQUENCE</scope>
    <source>
        <strain evidence="9">JNU-WLY1368</strain>
    </source>
</reference>
<keyword evidence="4 6" id="KW-0255">Endonuclease</keyword>
<feature type="domain" description="RNase III" evidence="7">
    <location>
        <begin position="2"/>
        <end position="137"/>
    </location>
</feature>
<dbReference type="AlphaFoldDB" id="A0A859DR56"/>
<dbReference type="Pfam" id="PF00636">
    <property type="entry name" value="Ribonuclease_3"/>
    <property type="match status" value="1"/>
</dbReference>
<gene>
    <name evidence="6" type="primary">mrnC</name>
    <name evidence="8" type="ORF">GJQ69_06525</name>
    <name evidence="9" type="ORF">GKP14_07000</name>
</gene>
<evidence type="ECO:0000256" key="3">
    <source>
        <dbReference type="ARBA" id="ARBA00022722"/>
    </source>
</evidence>
<name>A0A859DR56_9FIRM</name>
<keyword evidence="6" id="KW-0460">Magnesium</keyword>
<dbReference type="EMBL" id="CP046051">
    <property type="protein sequence ID" value="QKN24166.1"/>
    <property type="molecule type" value="Genomic_DNA"/>
</dbReference>
<dbReference type="SUPFAM" id="SSF69065">
    <property type="entry name" value="RNase III domain-like"/>
    <property type="match status" value="1"/>
</dbReference>
<dbReference type="GO" id="GO:0006364">
    <property type="term" value="P:rRNA processing"/>
    <property type="evidence" value="ECO:0007669"/>
    <property type="project" value="UniProtKB-UniRule"/>
</dbReference>
<dbReference type="EMBL" id="CP046161">
    <property type="protein sequence ID" value="QKO30765.1"/>
    <property type="molecule type" value="Genomic_DNA"/>
</dbReference>
<evidence type="ECO:0000313" key="9">
    <source>
        <dbReference type="EMBL" id="QKO30765.1"/>
    </source>
</evidence>
<dbReference type="EC" id="3.1.26.-" evidence="6"/>
<keyword evidence="5 6" id="KW-0378">Hydrolase</keyword>
<keyword evidence="6" id="KW-0694">RNA-binding</keyword>
<keyword evidence="1 6" id="KW-0690">Ribosome biogenesis</keyword>
<keyword evidence="3 6" id="KW-0540">Nuclease</keyword>
<dbReference type="PANTHER" id="PTHR34276:SF1">
    <property type="entry name" value="MINI-RIBONUCLEASE 3"/>
    <property type="match status" value="1"/>
</dbReference>
<reference evidence="10 11" key="1">
    <citation type="submission" date="2019-11" db="EMBL/GenBank/DDBJ databases">
        <authorList>
            <person name="Ren C."/>
            <person name="Wang H."/>
            <person name="Xu Y."/>
        </authorList>
    </citation>
    <scope>NUCLEOTIDE SEQUENCE [LARGE SCALE GENOMIC DNA]</scope>
    <source>
        <strain evidence="11">JNU-WLY1368</strain>
        <strain evidence="8 10">LBM 19010</strain>
    </source>
</reference>
<comment type="function">
    <text evidence="6">Involved in correct processing of both the 5' and 3' ends of 23S rRNA precursor. Processes 30S rRNA precursor transcript even in absence of ribonuclease 3 (Rnc); Rnc processes 30S rRNA into smaller rRNA precursors.</text>
</comment>
<evidence type="ECO:0000313" key="8">
    <source>
        <dbReference type="EMBL" id="QKN24166.1"/>
    </source>
</evidence>
<dbReference type="InterPro" id="IPR000999">
    <property type="entry name" value="RNase_III_dom"/>
</dbReference>
<protein>
    <recommendedName>
        <fullName evidence="6">Mini-ribonuclease 3</fullName>
        <shortName evidence="6">Mini-3</shortName>
        <shortName evidence="6">Mini-RNase 3</shortName>
        <ecNumber evidence="6">3.1.26.-</ecNumber>
    </recommendedName>
    <alternativeName>
        <fullName evidence="6">Mini-RNase III</fullName>
        <shortName evidence="6">Mini-III</shortName>
    </alternativeName>
</protein>
<keyword evidence="6" id="KW-0963">Cytoplasm</keyword>
<dbReference type="HAMAP" id="MF_01468">
    <property type="entry name" value="RNase_Mini_III"/>
    <property type="match status" value="1"/>
</dbReference>
<comment type="subunit">
    <text evidence="6">Homodimer.</text>
</comment>
<dbReference type="GO" id="GO:0004525">
    <property type="term" value="F:ribonuclease III activity"/>
    <property type="evidence" value="ECO:0007669"/>
    <property type="project" value="InterPro"/>
</dbReference>
<sequence>MERFLDIPCDPKKLSPLTLAFVGDCVFELFVREKLVCDSNCSVNTLHGKAVQQVCCTAQAQDCKILQPILTEEEIAVLHRGRNAHTHHIPKNASVADYHAATGLEALFGYLYLQSRLPRLRELFQVLQNARENRGEV</sequence>
<accession>A0A859DR56</accession>
<dbReference type="GO" id="GO:0005737">
    <property type="term" value="C:cytoplasm"/>
    <property type="evidence" value="ECO:0007669"/>
    <property type="project" value="UniProtKB-SubCell"/>
</dbReference>
<keyword evidence="11" id="KW-1185">Reference proteome</keyword>
<dbReference type="Proteomes" id="UP000509623">
    <property type="component" value="Chromosome"/>
</dbReference>
<dbReference type="Proteomes" id="UP000501316">
    <property type="component" value="Chromosome"/>
</dbReference>
<dbReference type="InterPro" id="IPR008226">
    <property type="entry name" value="Mini3_fam"/>
</dbReference>
<reference evidence="9" key="2">
    <citation type="journal article" date="2021" name="Appl. Environ. Microbiol.">
        <title>Adaptability of a Caproate-Producing Bacterium Contributes to Its Dominance in an Anaerobic Fermentation System.</title>
        <authorList>
            <person name="Wang H."/>
            <person name="Gu Y."/>
            <person name="Zhou W."/>
            <person name="Zhao D."/>
            <person name="Qiao Z."/>
            <person name="Zheng J."/>
            <person name="Gao J."/>
            <person name="Chen X."/>
            <person name="Ren C."/>
            <person name="Xu Y."/>
        </authorList>
    </citation>
    <scope>NUCLEOTIDE SEQUENCE</scope>
    <source>
        <strain evidence="9">JNU-WLY1368</strain>
    </source>
</reference>
<dbReference type="SMART" id="SM00535">
    <property type="entry name" value="RIBOc"/>
    <property type="match status" value="1"/>
</dbReference>
<evidence type="ECO:0000256" key="2">
    <source>
        <dbReference type="ARBA" id="ARBA00022552"/>
    </source>
</evidence>
<comment type="cofactor">
    <cofactor evidence="6">
        <name>Mg(2+)</name>
        <dbReference type="ChEBI" id="CHEBI:18420"/>
    </cofactor>
</comment>
<evidence type="ECO:0000256" key="5">
    <source>
        <dbReference type="ARBA" id="ARBA00022801"/>
    </source>
</evidence>
<evidence type="ECO:0000259" key="7">
    <source>
        <dbReference type="SMART" id="SM00535"/>
    </source>
</evidence>
<comment type="similarity">
    <text evidence="6">Belongs to the MrnC RNase family.</text>
</comment>
<evidence type="ECO:0000313" key="10">
    <source>
        <dbReference type="Proteomes" id="UP000501316"/>
    </source>
</evidence>
<dbReference type="PANTHER" id="PTHR34276">
    <property type="entry name" value="MINI-RIBONUCLEASE 3"/>
    <property type="match status" value="1"/>
</dbReference>
<comment type="subcellular location">
    <subcellularLocation>
        <location evidence="6">Cytoplasm</location>
    </subcellularLocation>
</comment>
<feature type="active site" evidence="6">
    <location>
        <position position="24"/>
    </location>
</feature>
<dbReference type="InterPro" id="IPR036389">
    <property type="entry name" value="RNase_III_sf"/>
</dbReference>
<evidence type="ECO:0000313" key="11">
    <source>
        <dbReference type="Proteomes" id="UP000509623"/>
    </source>
</evidence>
<dbReference type="Gene3D" id="1.10.1520.10">
    <property type="entry name" value="Ribonuclease III domain"/>
    <property type="match status" value="1"/>
</dbReference>
<evidence type="ECO:0000256" key="1">
    <source>
        <dbReference type="ARBA" id="ARBA00022517"/>
    </source>
</evidence>
<evidence type="ECO:0000256" key="6">
    <source>
        <dbReference type="HAMAP-Rule" id="MF_01468"/>
    </source>
</evidence>
<keyword evidence="2 6" id="KW-0698">rRNA processing</keyword>
<keyword evidence="6" id="KW-0699">rRNA-binding</keyword>